<dbReference type="AlphaFoldDB" id="A0A9P7K9G4"/>
<feature type="compositionally biased region" description="Low complexity" evidence="2">
    <location>
        <begin position="325"/>
        <end position="343"/>
    </location>
</feature>
<dbReference type="OrthoDB" id="2800708at2759"/>
<feature type="region of interest" description="Disordered" evidence="2">
    <location>
        <begin position="257"/>
        <end position="375"/>
    </location>
</feature>
<reference evidence="3" key="2">
    <citation type="submission" date="2021-10" db="EMBL/GenBank/DDBJ databases">
        <title>Phylogenomics reveals ancestral predisposition of the termite-cultivated fungus Termitomyces towards a domesticated lifestyle.</title>
        <authorList>
            <person name="Auxier B."/>
            <person name="Grum-Grzhimaylo A."/>
            <person name="Cardenas M.E."/>
            <person name="Lodge J.D."/>
            <person name="Laessoe T."/>
            <person name="Pedersen O."/>
            <person name="Smith M.E."/>
            <person name="Kuyper T.W."/>
            <person name="Franco-Molano E.A."/>
            <person name="Baroni T.J."/>
            <person name="Aanen D.K."/>
        </authorList>
    </citation>
    <scope>NUCLEOTIDE SEQUENCE</scope>
    <source>
        <strain evidence="3">AP01</strain>
        <tissue evidence="3">Mycelium</tissue>
    </source>
</reference>
<evidence type="ECO:0000313" key="3">
    <source>
        <dbReference type="EMBL" id="KAG5643376.1"/>
    </source>
</evidence>
<protein>
    <submittedName>
        <fullName evidence="3">Uncharacterized protein</fullName>
    </submittedName>
</protein>
<dbReference type="Proteomes" id="UP000775547">
    <property type="component" value="Unassembled WGS sequence"/>
</dbReference>
<name>A0A9P7K9G4_9AGAR</name>
<feature type="region of interest" description="Disordered" evidence="2">
    <location>
        <begin position="497"/>
        <end position="523"/>
    </location>
</feature>
<keyword evidence="4" id="KW-1185">Reference proteome</keyword>
<feature type="compositionally biased region" description="Low complexity" evidence="2">
    <location>
        <begin position="358"/>
        <end position="375"/>
    </location>
</feature>
<feature type="compositionally biased region" description="Basic and acidic residues" evidence="2">
    <location>
        <begin position="291"/>
        <end position="308"/>
    </location>
</feature>
<evidence type="ECO:0000313" key="4">
    <source>
        <dbReference type="Proteomes" id="UP000775547"/>
    </source>
</evidence>
<keyword evidence="1" id="KW-0175">Coiled coil</keyword>
<organism evidence="3 4">
    <name type="scientific">Asterophora parasitica</name>
    <dbReference type="NCBI Taxonomy" id="117018"/>
    <lineage>
        <taxon>Eukaryota</taxon>
        <taxon>Fungi</taxon>
        <taxon>Dikarya</taxon>
        <taxon>Basidiomycota</taxon>
        <taxon>Agaricomycotina</taxon>
        <taxon>Agaricomycetes</taxon>
        <taxon>Agaricomycetidae</taxon>
        <taxon>Agaricales</taxon>
        <taxon>Tricholomatineae</taxon>
        <taxon>Lyophyllaceae</taxon>
        <taxon>Asterophora</taxon>
    </lineage>
</organism>
<dbReference type="EMBL" id="JABCKV010000117">
    <property type="protein sequence ID" value="KAG5643376.1"/>
    <property type="molecule type" value="Genomic_DNA"/>
</dbReference>
<evidence type="ECO:0000256" key="2">
    <source>
        <dbReference type="SAM" id="MobiDB-lite"/>
    </source>
</evidence>
<evidence type="ECO:0000256" key="1">
    <source>
        <dbReference type="SAM" id="Coils"/>
    </source>
</evidence>
<feature type="coiled-coil region" evidence="1">
    <location>
        <begin position="41"/>
        <end position="96"/>
    </location>
</feature>
<proteinExistence type="predicted"/>
<comment type="caution">
    <text evidence="3">The sequence shown here is derived from an EMBL/GenBank/DDBJ whole genome shotgun (WGS) entry which is preliminary data.</text>
</comment>
<gene>
    <name evidence="3" type="ORF">DXG03_001025</name>
</gene>
<accession>A0A9P7K9G4</accession>
<reference evidence="3" key="1">
    <citation type="submission" date="2020-07" db="EMBL/GenBank/DDBJ databases">
        <authorList>
            <person name="Nieuwenhuis M."/>
            <person name="Van De Peppel L.J.J."/>
        </authorList>
    </citation>
    <scope>NUCLEOTIDE SEQUENCE</scope>
    <source>
        <strain evidence="3">AP01</strain>
        <tissue evidence="3">Mycelium</tissue>
    </source>
</reference>
<sequence>MVKNIDLRNTNENDKIEYLESQVQAFKTRTSVLQQQRISEIDALDEVVKRLRHELEEEEQNRRFVEQKLRQNTILLRQAEEEKDDHREAVLELIKEVERNNDFKSWPQSKMQLSSYADPAAFDSRRNFPTQPTQLQELQESLAYANGIVRALKNDLFLERQAHAQTRARVNTLEAQVASRDTALEAWAQQTGPSTPVIRRSSMSGKGKGRRKADAQRDLDQSEISSSFVQTLVHNRYLEQEIRNLFGNLEKARSRAVAQVPHLRRPSTPSRQPILLNPEVPPHSPSPQRGRTMERKTSYPEPTERRTSSTDPSAILLPYFEAGLPRSATPRSSSSIPRTTTVPLVDDYDHNAGGQAGPSRRAQTPRSSPTTTPPNVLLQHLDDQIHLLSAQIDAFREERAALLRVVDSQLHTRNENVVEESVDEGDISLEPSEGTEGLEAELDGLGLDQVQLDDEEIDLRQLRREVELDESTDGGERSMDLETPMFTFVALPGAEIPVGSTSRSRSRSQSRACSTGASPREVGHLLDTQVADMDEHRIIQHQDDDEVLMIRPRVSSTPILPP</sequence>
<feature type="compositionally biased region" description="Low complexity" evidence="2">
    <location>
        <begin position="500"/>
        <end position="514"/>
    </location>
</feature>
<feature type="region of interest" description="Disordered" evidence="2">
    <location>
        <begin position="187"/>
        <end position="221"/>
    </location>
</feature>